<dbReference type="SUPFAM" id="SSF50729">
    <property type="entry name" value="PH domain-like"/>
    <property type="match status" value="1"/>
</dbReference>
<dbReference type="InterPro" id="IPR011993">
    <property type="entry name" value="PH-like_dom_sf"/>
</dbReference>
<gene>
    <name evidence="3" type="ORF">CDD81_1987</name>
</gene>
<feature type="compositionally biased region" description="Polar residues" evidence="1">
    <location>
        <begin position="672"/>
        <end position="709"/>
    </location>
</feature>
<accession>A0A2C5YE35</accession>
<feature type="region of interest" description="Disordered" evidence="1">
    <location>
        <begin position="1"/>
        <end position="133"/>
    </location>
</feature>
<feature type="region of interest" description="Disordered" evidence="1">
    <location>
        <begin position="255"/>
        <end position="811"/>
    </location>
</feature>
<dbReference type="InterPro" id="IPR053074">
    <property type="entry name" value="NPC_Nucleoporin"/>
</dbReference>
<feature type="compositionally biased region" description="Polar residues" evidence="1">
    <location>
        <begin position="1046"/>
        <end position="1057"/>
    </location>
</feature>
<dbReference type="CDD" id="cd13170">
    <property type="entry name" value="RanBD_NUP50"/>
    <property type="match status" value="1"/>
</dbReference>
<feature type="compositionally biased region" description="Polar residues" evidence="1">
    <location>
        <begin position="952"/>
        <end position="968"/>
    </location>
</feature>
<dbReference type="SMART" id="SM00160">
    <property type="entry name" value="RanBD"/>
    <property type="match status" value="1"/>
</dbReference>
<feature type="compositionally biased region" description="Polar residues" evidence="1">
    <location>
        <begin position="834"/>
        <end position="849"/>
    </location>
</feature>
<sequence length="1228" mass="126738">MVTFSLPGEDSVAGAPPSTPKPRPPLPFSRRSFAASPMAGASASRHGASSGLPSSRSMFNIRDEVPPSSLRSSSISTARSIFRSSTFGDGAGASPSTPATLRRVFAPGATPEPGRSFRQSGMAQATPRGSASRVADKELFAMRIASPPSELTGEALSEQVPKDWNAKGSIYADQFLAHLCPPDLDDEQRRQFFCILDLRRLKYAANEIFTRKDWKLNVLNFAKEFEKSRSIILLRYGLYEFRNVKPSKEVLKRWRRDHGLPDPEDQDVEPSPSKTTPSKKRKADDDHSKSAPASIDSDRLGKRRATAADTQEDEHGQQEVIKPVPTPASSRPKSFASAEVAQPTSKPPQAAPSPAKSLFEKIANKSASTAPKPTENSAPAPPPQSFLAHKPTTSSSLARSVFTNPSSAQASPAASNPFGYLSDASSAKNSGVGADADSDSETGTSDKNEGQDVVESNVAPKTSSVFGAETGNKGKASATGPVSGFQSAPATKPATFGSAFGNSGQQTQSMFGISQSDAAATKSSPFGAATASFNSQTSSMGRSLFDRVSKDNDGQPVRAEATADASASGNASGSADQTWNPSTTPIKFAPAAPPPAQKPPIFSNASSSAPSGPFASSSSFASAKEPTVSFGADSTTKDKDGSESDKENDLRPTKKVSFEPQLPSPQPFGNAWPQTSSMSVTETPKPSTSLFASMTQTGPSAENSSSFFTQKKPEDGTASSLFGSSFGKTKPDETFKELAGGGEASKATAAPPAFGAQSTGFSFGGNNSSSSPFGANTNAPFSGSNTAPSVFGANPATTPFGSFSSTTSTQTSSIFGASSSLAKVDEGNKGDSAAPNNASFGFPGTTSSLGDGPDAKKRTFESPFMSSQQPDGHSGKMMRLNPTESNSLGSSSLGQDNHGSSSFTLAQDAKKADDKGAELQAGGANSTNPGTSGVFGSGAAANPAPGGFVFNFNPQGTSGSGITNSFGGVSNPFASQSSFTSGSSAPAGGSQAAPTASLFGSSQGAMQQTTSFGGTPGPSSSSMFTFAGTSTDAANAPPGGGLQAPRGSSTTGTNSPLNFGEGGSSLATTPATGTPEPTSQANGGPGAEEEGGEKQEQINLTDGAEADEEIVYHVRAKALKFEPAEDKDSGAKSKSPWSTKGIGPFRLLKHKETGAVRLLLRAEPRGHVALNRALLPNMSYEAEEKYVKIATATEGGDGLETWMLQVKTKEIAKKLAESLEKNKEFNKQ</sequence>
<feature type="compositionally biased region" description="Low complexity" evidence="1">
    <location>
        <begin position="797"/>
        <end position="811"/>
    </location>
</feature>
<feature type="compositionally biased region" description="Basic and acidic residues" evidence="1">
    <location>
        <begin position="635"/>
        <end position="652"/>
    </location>
</feature>
<feature type="region of interest" description="Disordered" evidence="1">
    <location>
        <begin position="1121"/>
        <end position="1141"/>
    </location>
</feature>
<feature type="compositionally biased region" description="Basic and acidic residues" evidence="1">
    <location>
        <begin position="908"/>
        <end position="917"/>
    </location>
</feature>
<feature type="compositionally biased region" description="Low complexity" evidence="1">
    <location>
        <begin position="559"/>
        <end position="576"/>
    </location>
</feature>
<comment type="caution">
    <text evidence="3">The sequence shown here is derived from an EMBL/GenBank/DDBJ whole genome shotgun (WGS) entry which is preliminary data.</text>
</comment>
<feature type="compositionally biased region" description="Low complexity" evidence="1">
    <location>
        <begin position="1067"/>
        <end position="1078"/>
    </location>
</feature>
<feature type="compositionally biased region" description="Low complexity" evidence="1">
    <location>
        <begin position="937"/>
        <end position="947"/>
    </location>
</feature>
<dbReference type="AlphaFoldDB" id="A0A2C5YE35"/>
<dbReference type="PROSITE" id="PS50196">
    <property type="entry name" value="RANBD1"/>
    <property type="match status" value="1"/>
</dbReference>
<reference evidence="3 4" key="1">
    <citation type="submission" date="2017-06" db="EMBL/GenBank/DDBJ databases">
        <title>Ant-infecting Ophiocordyceps genomes reveal a high diversity of potential behavioral manipulation genes and a possible major role for enterotoxins.</title>
        <authorList>
            <person name="De Bekker C."/>
            <person name="Evans H.C."/>
            <person name="Brachmann A."/>
            <person name="Hughes D.P."/>
        </authorList>
    </citation>
    <scope>NUCLEOTIDE SEQUENCE [LARGE SCALE GENOMIC DNA]</scope>
    <source>
        <strain evidence="3 4">Map64</strain>
    </source>
</reference>
<keyword evidence="4" id="KW-1185">Reference proteome</keyword>
<proteinExistence type="predicted"/>
<evidence type="ECO:0000259" key="2">
    <source>
        <dbReference type="PROSITE" id="PS50196"/>
    </source>
</evidence>
<dbReference type="PANTHER" id="PTHR38697:SF1">
    <property type="entry name" value="NUCLEAR PORE COMPLEX PROTEIN SIMILAR TO S. CEREVISIAE NUP2 (EUROFUNG)"/>
    <property type="match status" value="1"/>
</dbReference>
<feature type="compositionally biased region" description="Basic and acidic residues" evidence="1">
    <location>
        <begin position="544"/>
        <end position="553"/>
    </location>
</feature>
<dbReference type="Proteomes" id="UP000226192">
    <property type="component" value="Unassembled WGS sequence"/>
</dbReference>
<feature type="compositionally biased region" description="Polar residues" evidence="1">
    <location>
        <begin position="882"/>
        <end position="905"/>
    </location>
</feature>
<protein>
    <recommendedName>
        <fullName evidence="2">RanBD1 domain-containing protein</fullName>
    </recommendedName>
</protein>
<feature type="compositionally biased region" description="Basic and acidic residues" evidence="1">
    <location>
        <begin position="1121"/>
        <end position="1131"/>
    </location>
</feature>
<evidence type="ECO:0000313" key="3">
    <source>
        <dbReference type="EMBL" id="PHH65552.1"/>
    </source>
</evidence>
<feature type="compositionally biased region" description="Low complexity" evidence="1">
    <location>
        <begin position="1009"/>
        <end position="1026"/>
    </location>
</feature>
<dbReference type="PANTHER" id="PTHR38697">
    <property type="entry name" value="NUCLEAR PORE COMPLEX PROTEIN SIMILAR TO S. CEREVISIAE NUP2 (EUROFUNG)"/>
    <property type="match status" value="1"/>
</dbReference>
<evidence type="ECO:0000256" key="1">
    <source>
        <dbReference type="SAM" id="MobiDB-lite"/>
    </source>
</evidence>
<feature type="compositionally biased region" description="Low complexity" evidence="1">
    <location>
        <begin position="68"/>
        <end position="87"/>
    </location>
</feature>
<feature type="compositionally biased region" description="Low complexity" evidence="1">
    <location>
        <begin position="972"/>
        <end position="997"/>
    </location>
</feature>
<feature type="compositionally biased region" description="Polar residues" evidence="1">
    <location>
        <begin position="365"/>
        <end position="377"/>
    </location>
</feature>
<feature type="compositionally biased region" description="Low complexity" evidence="1">
    <location>
        <begin position="39"/>
        <end position="51"/>
    </location>
</feature>
<dbReference type="STRING" id="1399860.A0A2C5YE35"/>
<feature type="region of interest" description="Disordered" evidence="1">
    <location>
        <begin position="823"/>
        <end position="1107"/>
    </location>
</feature>
<name>A0A2C5YE35_9HYPO</name>
<feature type="compositionally biased region" description="Polar residues" evidence="1">
    <location>
        <begin position="717"/>
        <end position="727"/>
    </location>
</feature>
<feature type="compositionally biased region" description="Pro residues" evidence="1">
    <location>
        <begin position="17"/>
        <end position="27"/>
    </location>
</feature>
<feature type="compositionally biased region" description="Polar residues" evidence="1">
    <location>
        <begin position="531"/>
        <end position="541"/>
    </location>
</feature>
<feature type="compositionally biased region" description="Polar residues" evidence="1">
    <location>
        <begin position="391"/>
        <end position="403"/>
    </location>
</feature>
<feature type="compositionally biased region" description="Polar residues" evidence="1">
    <location>
        <begin position="777"/>
        <end position="788"/>
    </location>
</feature>
<feature type="compositionally biased region" description="Polar residues" evidence="1">
    <location>
        <begin position="117"/>
        <end position="129"/>
    </location>
</feature>
<organism evidence="3 4">
    <name type="scientific">Ophiocordyceps australis</name>
    <dbReference type="NCBI Taxonomy" id="1399860"/>
    <lineage>
        <taxon>Eukaryota</taxon>
        <taxon>Fungi</taxon>
        <taxon>Dikarya</taxon>
        <taxon>Ascomycota</taxon>
        <taxon>Pezizomycotina</taxon>
        <taxon>Sordariomycetes</taxon>
        <taxon>Hypocreomycetidae</taxon>
        <taxon>Hypocreales</taxon>
        <taxon>Ophiocordycipitaceae</taxon>
        <taxon>Ophiocordyceps</taxon>
    </lineage>
</organism>
<dbReference type="Gene3D" id="2.30.29.30">
    <property type="entry name" value="Pleckstrin-homology domain (PH domain)/Phosphotyrosine-binding domain (PTB)"/>
    <property type="match status" value="1"/>
</dbReference>
<feature type="compositionally biased region" description="Low complexity" evidence="1">
    <location>
        <begin position="758"/>
        <end position="776"/>
    </location>
</feature>
<dbReference type="EMBL" id="NJET01000016">
    <property type="protein sequence ID" value="PHH65552.1"/>
    <property type="molecule type" value="Genomic_DNA"/>
</dbReference>
<dbReference type="Pfam" id="PF00638">
    <property type="entry name" value="Ran_BP1"/>
    <property type="match status" value="1"/>
</dbReference>
<feature type="compositionally biased region" description="Polar residues" evidence="1">
    <location>
        <begin position="998"/>
        <end position="1008"/>
    </location>
</feature>
<dbReference type="OrthoDB" id="10249382at2759"/>
<feature type="compositionally biased region" description="Low complexity" evidence="1">
    <location>
        <begin position="404"/>
        <end position="417"/>
    </location>
</feature>
<feature type="domain" description="RanBD1" evidence="2">
    <location>
        <begin position="1105"/>
        <end position="1228"/>
    </location>
</feature>
<dbReference type="InterPro" id="IPR000156">
    <property type="entry name" value="Ran_bind_dom"/>
</dbReference>
<evidence type="ECO:0000313" key="4">
    <source>
        <dbReference type="Proteomes" id="UP000226192"/>
    </source>
</evidence>
<feature type="compositionally biased region" description="Low complexity" evidence="1">
    <location>
        <begin position="599"/>
        <end position="623"/>
    </location>
</feature>
<feature type="compositionally biased region" description="Polar residues" evidence="1">
    <location>
        <begin position="500"/>
        <end position="524"/>
    </location>
</feature>